<dbReference type="InterPro" id="IPR010513">
    <property type="entry name" value="KEN_dom"/>
</dbReference>
<keyword evidence="2" id="KW-0547">Nucleotide-binding</keyword>
<dbReference type="SUPFAM" id="SSF56112">
    <property type="entry name" value="Protein kinase-like (PK-like)"/>
    <property type="match status" value="1"/>
</dbReference>
<feature type="non-terminal residue" evidence="8">
    <location>
        <position position="705"/>
    </location>
</feature>
<accession>A0A852I3T7</accession>
<reference evidence="8" key="1">
    <citation type="submission" date="2020-02" db="EMBL/GenBank/DDBJ databases">
        <title>Bird 10,000 Genomes (B10K) Project - Family phase.</title>
        <authorList>
            <person name="Zhang G."/>
        </authorList>
    </citation>
    <scope>NUCLEOTIDE SEQUENCE</scope>
    <source>
        <strain evidence="8">B10K-DU-002-40</strain>
        <tissue evidence="8">Muscle</tissue>
    </source>
</reference>
<dbReference type="EMBL" id="WAAE01019470">
    <property type="protein sequence ID" value="NXX33710.1"/>
    <property type="molecule type" value="Genomic_DNA"/>
</dbReference>
<evidence type="ECO:0000256" key="2">
    <source>
        <dbReference type="ARBA" id="ARBA00022741"/>
    </source>
</evidence>
<dbReference type="Proteomes" id="UP000653383">
    <property type="component" value="Unassembled WGS sequence"/>
</dbReference>
<keyword evidence="4 5" id="KW-0040">ANK repeat</keyword>
<dbReference type="GO" id="GO:0005524">
    <property type="term" value="F:ATP binding"/>
    <property type="evidence" value="ECO:0007669"/>
    <property type="project" value="UniProtKB-KW"/>
</dbReference>
<feature type="repeat" description="ANK" evidence="5">
    <location>
        <begin position="121"/>
        <end position="153"/>
    </location>
</feature>
<evidence type="ECO:0000256" key="4">
    <source>
        <dbReference type="ARBA" id="ARBA00023043"/>
    </source>
</evidence>
<feature type="domain" description="Protein kinase" evidence="6">
    <location>
        <begin position="347"/>
        <end position="673"/>
    </location>
</feature>
<dbReference type="PROSITE" id="PS50011">
    <property type="entry name" value="PROTEIN_KINASE_DOM"/>
    <property type="match status" value="1"/>
</dbReference>
<evidence type="ECO:0000259" key="6">
    <source>
        <dbReference type="PROSITE" id="PS50011"/>
    </source>
</evidence>
<dbReference type="PROSITE" id="PS50088">
    <property type="entry name" value="ANK_REPEAT"/>
    <property type="match status" value="4"/>
</dbReference>
<protein>
    <submittedName>
        <fullName evidence="8">RN5A ribonuclease</fullName>
    </submittedName>
</protein>
<dbReference type="AlphaFoldDB" id="A0A852I3T7"/>
<dbReference type="GO" id="GO:0003723">
    <property type="term" value="F:RNA binding"/>
    <property type="evidence" value="ECO:0007669"/>
    <property type="project" value="TreeGrafter"/>
</dbReference>
<feature type="repeat" description="ANK" evidence="5">
    <location>
        <begin position="55"/>
        <end position="87"/>
    </location>
</feature>
<comment type="caution">
    <text evidence="8">The sequence shown here is derived from an EMBL/GenBank/DDBJ whole genome shotgun (WGS) entry which is preliminary data.</text>
</comment>
<evidence type="ECO:0000259" key="7">
    <source>
        <dbReference type="PROSITE" id="PS51392"/>
    </source>
</evidence>
<sequence>MELPAHNQEKVSTRPSTEAVEFLNSELNAAVKNRDKEAVLELLEQGADVNSKAESGWTPLQTAVQTGEEDLVRLLLDRGASVHARKDNGGTAFTEAGIAGNVEVLKLLLERGSDINERDVNGFTAFMEAAWYGKEEALRFLYSRGAEVNLRRETSEEKAELHKGGATALMDACREHHFSAVKILVQEMRADVNIRDNRDRNALIHALKKGSGKKRYESAVSIVHFLLEHGVDVKSKDECGKTALILAVEMESPELVTALLEKDEIDIDDADEEGNTALMVAVEKCDCKIAKLLCERGARTDRGNLIAVARRNRSLSMENLLREHRARFVPETPRAWEPNSKRWRAQLKKLDQMYRPMIGKLKTFPYIQQKIRDGIYLGLHGGTEVAVRITRSAEGHKEKEFFEGCSHCEHLLKLFQSEKEKDCMYLCFPLWEKNLQEHLQDPEGRKDYKAALKMIFQALRELHSLGFAHQDLQPGNFVIDLGGKIYLTDFGNKRRPIEEDLVNSDLEASSLDVSLQALGKLVLYVLTGGRKPLQQVGIKDLAPNSPDYMEALDLVQSLSSRDERGLEGLSKHPYFWSNQSRFNFLKTIWNKIKDYPNRKSIFQDPNVTKKTFPYPQWTKMIDKDVLHVMENPRNAKPFKYRNDVTDLLRLMRNMDEHKDEGISNKIGDYAEYFLKLFPKLTIYVYNSLRRNPMCSHFADFQDPSP</sequence>
<dbReference type="PANTHER" id="PTHR24141:SF1">
    <property type="entry name" value="2-5A-DEPENDENT RIBONUCLEASE"/>
    <property type="match status" value="1"/>
</dbReference>
<evidence type="ECO:0000313" key="8">
    <source>
        <dbReference type="EMBL" id="NXX33710.1"/>
    </source>
</evidence>
<dbReference type="PROSITE" id="PS51392">
    <property type="entry name" value="KEN"/>
    <property type="match status" value="1"/>
</dbReference>
<feature type="domain" description="KEN" evidence="7">
    <location>
        <begin position="578"/>
        <end position="704"/>
    </location>
</feature>
<dbReference type="SMART" id="SM00220">
    <property type="entry name" value="S_TKc"/>
    <property type="match status" value="1"/>
</dbReference>
<dbReference type="Gene3D" id="1.10.510.10">
    <property type="entry name" value="Transferase(Phosphotransferase) domain 1"/>
    <property type="match status" value="1"/>
</dbReference>
<dbReference type="InterPro" id="IPR002110">
    <property type="entry name" value="Ankyrin_rpt"/>
</dbReference>
<keyword evidence="1" id="KW-0677">Repeat</keyword>
<feature type="non-terminal residue" evidence="8">
    <location>
        <position position="1"/>
    </location>
</feature>
<dbReference type="GO" id="GO:0004540">
    <property type="term" value="F:RNA nuclease activity"/>
    <property type="evidence" value="ECO:0007669"/>
    <property type="project" value="InterPro"/>
</dbReference>
<dbReference type="GO" id="GO:0006397">
    <property type="term" value="P:mRNA processing"/>
    <property type="evidence" value="ECO:0007669"/>
    <property type="project" value="InterPro"/>
</dbReference>
<dbReference type="InterPro" id="IPR038357">
    <property type="entry name" value="KEN_sf"/>
</dbReference>
<keyword evidence="9" id="KW-1185">Reference proteome</keyword>
<dbReference type="InterPro" id="IPR011009">
    <property type="entry name" value="Kinase-like_dom_sf"/>
</dbReference>
<dbReference type="Pfam" id="PF12796">
    <property type="entry name" value="Ank_2"/>
    <property type="match status" value="2"/>
</dbReference>
<dbReference type="Pfam" id="PF06479">
    <property type="entry name" value="Ribonuc_2-5A"/>
    <property type="match status" value="1"/>
</dbReference>
<keyword evidence="3" id="KW-0067">ATP-binding</keyword>
<dbReference type="GO" id="GO:0004672">
    <property type="term" value="F:protein kinase activity"/>
    <property type="evidence" value="ECO:0007669"/>
    <property type="project" value="InterPro"/>
</dbReference>
<dbReference type="Pfam" id="PF00069">
    <property type="entry name" value="Pkinase"/>
    <property type="match status" value="1"/>
</dbReference>
<feature type="repeat" description="ANK" evidence="5">
    <location>
        <begin position="88"/>
        <end position="120"/>
    </location>
</feature>
<dbReference type="InterPro" id="IPR000719">
    <property type="entry name" value="Prot_kinase_dom"/>
</dbReference>
<feature type="repeat" description="ANK" evidence="5">
    <location>
        <begin position="273"/>
        <end position="305"/>
    </location>
</feature>
<proteinExistence type="predicted"/>
<dbReference type="Gene3D" id="1.20.1440.180">
    <property type="entry name" value="KEN domain"/>
    <property type="match status" value="1"/>
</dbReference>
<dbReference type="Gene3D" id="1.25.40.20">
    <property type="entry name" value="Ankyrin repeat-containing domain"/>
    <property type="match status" value="1"/>
</dbReference>
<name>A0A852I3T7_9PASS</name>
<dbReference type="PROSITE" id="PS50297">
    <property type="entry name" value="ANK_REP_REGION"/>
    <property type="match status" value="3"/>
</dbReference>
<dbReference type="Pfam" id="PF00023">
    <property type="entry name" value="Ank"/>
    <property type="match status" value="2"/>
</dbReference>
<evidence type="ECO:0000313" key="9">
    <source>
        <dbReference type="Proteomes" id="UP000653383"/>
    </source>
</evidence>
<dbReference type="OrthoDB" id="194358at2759"/>
<evidence type="ECO:0000256" key="5">
    <source>
        <dbReference type="PROSITE-ProRule" id="PRU00023"/>
    </source>
</evidence>
<evidence type="ECO:0000256" key="3">
    <source>
        <dbReference type="ARBA" id="ARBA00022840"/>
    </source>
</evidence>
<evidence type="ECO:0000256" key="1">
    <source>
        <dbReference type="ARBA" id="ARBA00022737"/>
    </source>
</evidence>
<dbReference type="SUPFAM" id="SSF48403">
    <property type="entry name" value="Ankyrin repeat"/>
    <property type="match status" value="1"/>
</dbReference>
<dbReference type="PANTHER" id="PTHR24141">
    <property type="entry name" value="2-5A-DEPENDENT RIBONUCLEASE"/>
    <property type="match status" value="1"/>
</dbReference>
<dbReference type="SMART" id="SM00248">
    <property type="entry name" value="ANK"/>
    <property type="match status" value="8"/>
</dbReference>
<dbReference type="InterPro" id="IPR036770">
    <property type="entry name" value="Ankyrin_rpt-contain_sf"/>
</dbReference>
<organism evidence="8 9">
    <name type="scientific">Nicator chloris</name>
    <dbReference type="NCBI Taxonomy" id="237433"/>
    <lineage>
        <taxon>Eukaryota</taxon>
        <taxon>Metazoa</taxon>
        <taxon>Chordata</taxon>
        <taxon>Craniata</taxon>
        <taxon>Vertebrata</taxon>
        <taxon>Euteleostomi</taxon>
        <taxon>Archelosauria</taxon>
        <taxon>Archosauria</taxon>
        <taxon>Dinosauria</taxon>
        <taxon>Saurischia</taxon>
        <taxon>Theropoda</taxon>
        <taxon>Coelurosauria</taxon>
        <taxon>Aves</taxon>
        <taxon>Neognathae</taxon>
        <taxon>Neoaves</taxon>
        <taxon>Telluraves</taxon>
        <taxon>Australaves</taxon>
        <taxon>Passeriformes</taxon>
        <taxon>Sylvioidea</taxon>
        <taxon>Pycnonotidae</taxon>
        <taxon>Nicator</taxon>
    </lineage>
</organism>
<gene>
    <name evidence="8" type="primary">Rnasel</name>
    <name evidence="8" type="ORF">NICCHL_R05887</name>
</gene>
<dbReference type="PRINTS" id="PR01415">
    <property type="entry name" value="ANKYRIN"/>
</dbReference>